<dbReference type="InterPro" id="IPR050074">
    <property type="entry name" value="DHO_dehydrogenase"/>
</dbReference>
<keyword evidence="6 11" id="KW-0288">FMN</keyword>
<feature type="binding site" evidence="11">
    <location>
        <position position="63"/>
    </location>
    <ligand>
        <name>substrate</name>
    </ligand>
</feature>
<dbReference type="Proteomes" id="UP000536835">
    <property type="component" value="Unassembled WGS sequence"/>
</dbReference>
<evidence type="ECO:0000256" key="1">
    <source>
        <dbReference type="ARBA" id="ARBA00003125"/>
    </source>
</evidence>
<feature type="binding site" evidence="11">
    <location>
        <position position="83"/>
    </location>
    <ligand>
        <name>FMN</name>
        <dbReference type="ChEBI" id="CHEBI:58210"/>
    </ligand>
</feature>
<dbReference type="PROSITE" id="PS00911">
    <property type="entry name" value="DHODEHASE_1"/>
    <property type="match status" value="1"/>
</dbReference>
<keyword evidence="9 11" id="KW-0472">Membrane</keyword>
<dbReference type="NCBIfam" id="NF003645">
    <property type="entry name" value="PRK05286.1-2"/>
    <property type="match status" value="1"/>
</dbReference>
<reference evidence="13 14" key="1">
    <citation type="submission" date="2020-05" db="EMBL/GenBank/DDBJ databases">
        <title>Parvularcula mediterraneae sp. nov., isolated from polypropylene straw from shallow seawater of the seashore of Laganas in Zakynthos island, Greece.</title>
        <authorList>
            <person name="Szabo I."/>
            <person name="Al-Omari J."/>
            <person name="Rado J."/>
            <person name="Szerdahelyi G.S."/>
        </authorList>
    </citation>
    <scope>NUCLEOTIDE SEQUENCE [LARGE SCALE GENOMIC DNA]</scope>
    <source>
        <strain evidence="13 14">ZS-1/3</strain>
    </source>
</reference>
<feature type="binding site" evidence="11">
    <location>
        <position position="137"/>
    </location>
    <ligand>
        <name>FMN</name>
        <dbReference type="ChEBI" id="CHEBI:58210"/>
    </ligand>
</feature>
<feature type="active site" description="Nucleophile" evidence="11">
    <location>
        <position position="171"/>
    </location>
</feature>
<dbReference type="NCBIfam" id="NF003652">
    <property type="entry name" value="PRK05286.2-5"/>
    <property type="match status" value="1"/>
</dbReference>
<feature type="binding site" evidence="11">
    <location>
        <position position="234"/>
    </location>
    <ligand>
        <name>FMN</name>
        <dbReference type="ChEBI" id="CHEBI:58210"/>
    </ligand>
</feature>
<feature type="binding site" evidence="11">
    <location>
        <begin position="306"/>
        <end position="307"/>
    </location>
    <ligand>
        <name>FMN</name>
        <dbReference type="ChEBI" id="CHEBI:58210"/>
    </ligand>
</feature>
<feature type="binding site" evidence="11">
    <location>
        <position position="206"/>
    </location>
    <ligand>
        <name>FMN</name>
        <dbReference type="ChEBI" id="CHEBI:58210"/>
    </ligand>
</feature>
<evidence type="ECO:0000256" key="9">
    <source>
        <dbReference type="ARBA" id="ARBA00023136"/>
    </source>
</evidence>
<dbReference type="Gene3D" id="3.20.20.70">
    <property type="entry name" value="Aldolase class I"/>
    <property type="match status" value="1"/>
</dbReference>
<dbReference type="PANTHER" id="PTHR48109">
    <property type="entry name" value="DIHYDROOROTATE DEHYDROGENASE (QUINONE), MITOCHONDRIAL-RELATED"/>
    <property type="match status" value="1"/>
</dbReference>
<dbReference type="InterPro" id="IPR005720">
    <property type="entry name" value="Dihydroorotate_DH_cat"/>
</dbReference>
<keyword evidence="11" id="KW-1003">Cell membrane</keyword>
<feature type="binding site" evidence="11">
    <location>
        <begin position="108"/>
        <end position="112"/>
    </location>
    <ligand>
        <name>substrate</name>
    </ligand>
</feature>
<keyword evidence="8 11" id="KW-0560">Oxidoreductase</keyword>
<evidence type="ECO:0000259" key="12">
    <source>
        <dbReference type="Pfam" id="PF01180"/>
    </source>
</evidence>
<dbReference type="GO" id="GO:0106430">
    <property type="term" value="F:dihydroorotate dehydrogenase (quinone) activity"/>
    <property type="evidence" value="ECO:0007669"/>
    <property type="project" value="UniProtKB-EC"/>
</dbReference>
<gene>
    <name evidence="11" type="primary">pyrD</name>
    <name evidence="13" type="ORF">HK107_12845</name>
</gene>
<dbReference type="HAMAP" id="MF_00225">
    <property type="entry name" value="DHO_dh_type2"/>
    <property type="match status" value="1"/>
</dbReference>
<comment type="caution">
    <text evidence="13">The sequence shown here is derived from an EMBL/GenBank/DDBJ whole genome shotgun (WGS) entry which is preliminary data.</text>
</comment>
<protein>
    <recommendedName>
        <fullName evidence="11">Dihydroorotate dehydrogenase (quinone)</fullName>
        <ecNumber evidence="11">1.3.5.2</ecNumber>
    </recommendedName>
    <alternativeName>
        <fullName evidence="11">DHOdehase</fullName>
        <shortName evidence="11">DHOD</shortName>
        <shortName evidence="11">DHODase</shortName>
    </alternativeName>
    <alternativeName>
        <fullName evidence="11">Dihydroorotate oxidase</fullName>
    </alternativeName>
</protein>
<dbReference type="Pfam" id="PF01180">
    <property type="entry name" value="DHO_dh"/>
    <property type="match status" value="1"/>
</dbReference>
<evidence type="ECO:0000256" key="7">
    <source>
        <dbReference type="ARBA" id="ARBA00022975"/>
    </source>
</evidence>
<feature type="binding site" evidence="11">
    <location>
        <position position="256"/>
    </location>
    <ligand>
        <name>FMN</name>
        <dbReference type="ChEBI" id="CHEBI:58210"/>
    </ligand>
</feature>
<comment type="function">
    <text evidence="1 11">Catalyzes the conversion of dihydroorotate to orotate with quinone as electron acceptor.</text>
</comment>
<dbReference type="UniPathway" id="UPA00070">
    <property type="reaction ID" value="UER00946"/>
</dbReference>
<comment type="subcellular location">
    <subcellularLocation>
        <location evidence="11">Cell membrane</location>
        <topology evidence="11">Peripheral membrane protein</topology>
    </subcellularLocation>
    <subcellularLocation>
        <location evidence="2">Membrane</location>
    </subcellularLocation>
</comment>
<evidence type="ECO:0000256" key="2">
    <source>
        <dbReference type="ARBA" id="ARBA00004370"/>
    </source>
</evidence>
<dbReference type="InterPro" id="IPR012135">
    <property type="entry name" value="Dihydroorotate_DH_1_2"/>
</dbReference>
<dbReference type="CDD" id="cd04738">
    <property type="entry name" value="DHOD_2_like"/>
    <property type="match status" value="1"/>
</dbReference>
<feature type="binding site" evidence="11">
    <location>
        <begin position="235"/>
        <end position="236"/>
    </location>
    <ligand>
        <name>substrate</name>
    </ligand>
</feature>
<dbReference type="GO" id="GO:0005737">
    <property type="term" value="C:cytoplasm"/>
    <property type="evidence" value="ECO:0007669"/>
    <property type="project" value="InterPro"/>
</dbReference>
<sequence length="344" mass="36144">MFGDLATKALTLLPPEEAHKATIRGLKSPFAPRYHGLVDPALRTRIAGMDLPNPIGIAAGFDKNAEVPDALLAMGFGFAEVGAVTPRPQPGNPSPRVFRLREDDAVINRYGFNNDGLQTIGARLKARAGKPGVVGINLGANKDSEDRAGDYVTSLKALEHDVSFLTVNVSSPNTEGLRDLQGREALAGLLSRVIAARTTSKPVFVKVAPDLTDEDKADIAAAALESGVDGMIVSNTTLSRDGLKSSDAAEKGGLSGKPLFEMSTEVLRDFANELGGRLPLIGVGGITSAEDAFTKIKNGASAVQLYTALIYQGPGLVTRMLEELPQLLKAEGFKTIDDAVGAAL</sequence>
<dbReference type="NCBIfam" id="TIGR01036">
    <property type="entry name" value="pyrD_sub2"/>
    <property type="match status" value="1"/>
</dbReference>
<evidence type="ECO:0000256" key="6">
    <source>
        <dbReference type="ARBA" id="ARBA00022643"/>
    </source>
</evidence>
<feature type="binding site" evidence="11">
    <location>
        <position position="168"/>
    </location>
    <ligand>
        <name>substrate</name>
    </ligand>
</feature>
<dbReference type="SUPFAM" id="SSF51395">
    <property type="entry name" value="FMN-linked oxidoreductases"/>
    <property type="match status" value="1"/>
</dbReference>
<feature type="binding site" evidence="11">
    <location>
        <position position="168"/>
    </location>
    <ligand>
        <name>FMN</name>
        <dbReference type="ChEBI" id="CHEBI:58210"/>
    </ligand>
</feature>
<dbReference type="RefSeq" id="WP_173200413.1">
    <property type="nucleotide sequence ID" value="NZ_JABFCX010000003.1"/>
</dbReference>
<dbReference type="EC" id="1.3.5.2" evidence="11"/>
<comment type="similarity">
    <text evidence="4 11">Belongs to the dihydroorotate dehydrogenase family. Type 2 subfamily.</text>
</comment>
<dbReference type="AlphaFoldDB" id="A0A7Y3W6C7"/>
<comment type="catalytic activity">
    <reaction evidence="10 11">
        <text>(S)-dihydroorotate + a quinone = orotate + a quinol</text>
        <dbReference type="Rhea" id="RHEA:30187"/>
        <dbReference type="ChEBI" id="CHEBI:24646"/>
        <dbReference type="ChEBI" id="CHEBI:30839"/>
        <dbReference type="ChEBI" id="CHEBI:30864"/>
        <dbReference type="ChEBI" id="CHEBI:132124"/>
        <dbReference type="EC" id="1.3.5.2"/>
    </reaction>
</comment>
<comment type="pathway">
    <text evidence="3 11">Pyrimidine metabolism; UMP biosynthesis via de novo pathway; orotate from (S)-dihydroorotate (quinone route): step 1/1.</text>
</comment>
<evidence type="ECO:0000256" key="5">
    <source>
        <dbReference type="ARBA" id="ARBA00022630"/>
    </source>
</evidence>
<evidence type="ECO:0000256" key="8">
    <source>
        <dbReference type="ARBA" id="ARBA00023002"/>
    </source>
</evidence>
<proteinExistence type="inferred from homology"/>
<feature type="binding site" evidence="11">
    <location>
        <position position="285"/>
    </location>
    <ligand>
        <name>FMN</name>
        <dbReference type="ChEBI" id="CHEBI:58210"/>
    </ligand>
</feature>
<accession>A0A7Y3W6C7</accession>
<comment type="cofactor">
    <cofactor evidence="11">
        <name>FMN</name>
        <dbReference type="ChEBI" id="CHEBI:58210"/>
    </cofactor>
    <text evidence="11">Binds 1 FMN per subunit.</text>
</comment>
<evidence type="ECO:0000313" key="13">
    <source>
        <dbReference type="EMBL" id="NNU17212.1"/>
    </source>
</evidence>
<dbReference type="PIRSF" id="PIRSF000164">
    <property type="entry name" value="DHO_oxidase"/>
    <property type="match status" value="1"/>
</dbReference>
<dbReference type="PROSITE" id="PS00912">
    <property type="entry name" value="DHODEHASE_2"/>
    <property type="match status" value="1"/>
</dbReference>
<dbReference type="InterPro" id="IPR001295">
    <property type="entry name" value="Dihydroorotate_DH_CS"/>
</dbReference>
<dbReference type="GO" id="GO:0005886">
    <property type="term" value="C:plasma membrane"/>
    <property type="evidence" value="ECO:0007669"/>
    <property type="project" value="UniProtKB-SubCell"/>
</dbReference>
<dbReference type="EMBL" id="JABFCX010000003">
    <property type="protein sequence ID" value="NNU17212.1"/>
    <property type="molecule type" value="Genomic_DNA"/>
</dbReference>
<keyword evidence="14" id="KW-1185">Reference proteome</keyword>
<evidence type="ECO:0000256" key="3">
    <source>
        <dbReference type="ARBA" id="ARBA00005161"/>
    </source>
</evidence>
<feature type="binding site" evidence="11">
    <location>
        <position position="173"/>
    </location>
    <ligand>
        <name>substrate</name>
    </ligand>
</feature>
<keyword evidence="5 11" id="KW-0285">Flavoprotein</keyword>
<name>A0A7Y3W6C7_9PROT</name>
<dbReference type="InterPro" id="IPR013785">
    <property type="entry name" value="Aldolase_TIM"/>
</dbReference>
<evidence type="ECO:0000313" key="14">
    <source>
        <dbReference type="Proteomes" id="UP000536835"/>
    </source>
</evidence>
<feature type="domain" description="Dihydroorotate dehydrogenase catalytic" evidence="12">
    <location>
        <begin position="42"/>
        <end position="328"/>
    </location>
</feature>
<dbReference type="GO" id="GO:0006207">
    <property type="term" value="P:'de novo' pyrimidine nucleobase biosynthetic process"/>
    <property type="evidence" value="ECO:0007669"/>
    <property type="project" value="UniProtKB-UniRule"/>
</dbReference>
<dbReference type="PANTHER" id="PTHR48109:SF4">
    <property type="entry name" value="DIHYDROOROTATE DEHYDROGENASE (QUINONE), MITOCHONDRIAL"/>
    <property type="match status" value="1"/>
</dbReference>
<evidence type="ECO:0000256" key="4">
    <source>
        <dbReference type="ARBA" id="ARBA00005359"/>
    </source>
</evidence>
<feature type="binding site" evidence="11">
    <location>
        <begin position="59"/>
        <end position="63"/>
    </location>
    <ligand>
        <name>FMN</name>
        <dbReference type="ChEBI" id="CHEBI:58210"/>
    </ligand>
</feature>
<keyword evidence="7 11" id="KW-0665">Pyrimidine biosynthesis</keyword>
<evidence type="ECO:0000256" key="11">
    <source>
        <dbReference type="HAMAP-Rule" id="MF_00225"/>
    </source>
</evidence>
<organism evidence="13 14">
    <name type="scientific">Parvularcula mediterranea</name>
    <dbReference type="NCBI Taxonomy" id="2732508"/>
    <lineage>
        <taxon>Bacteria</taxon>
        <taxon>Pseudomonadati</taxon>
        <taxon>Pseudomonadota</taxon>
        <taxon>Alphaproteobacteria</taxon>
        <taxon>Parvularculales</taxon>
        <taxon>Parvularculaceae</taxon>
        <taxon>Parvularcula</taxon>
    </lineage>
</organism>
<dbReference type="InterPro" id="IPR005719">
    <property type="entry name" value="Dihydroorotate_DH_2"/>
</dbReference>
<comment type="subunit">
    <text evidence="11">Monomer.</text>
</comment>
<evidence type="ECO:0000256" key="10">
    <source>
        <dbReference type="ARBA" id="ARBA00048639"/>
    </source>
</evidence>
<dbReference type="GO" id="GO:0044205">
    <property type="term" value="P:'de novo' UMP biosynthetic process"/>
    <property type="evidence" value="ECO:0007669"/>
    <property type="project" value="UniProtKB-UniRule"/>
</dbReference>